<accession>A0A1I8EVW5</accession>
<name>A0A1I8EVW5_WUCBA</name>
<proteinExistence type="predicted"/>
<evidence type="ECO:0000313" key="1">
    <source>
        <dbReference type="WBParaSite" id="maker-PairedContig_534-snap-gene-0.1-mRNA-1"/>
    </source>
</evidence>
<dbReference type="WBParaSite" id="maker-PairedContig_534-snap-gene-0.1-mRNA-1">
    <property type="protein sequence ID" value="maker-PairedContig_534-snap-gene-0.1-mRNA-1"/>
    <property type="gene ID" value="maker-PairedContig_534-snap-gene-0.1"/>
</dbReference>
<protein>
    <submittedName>
        <fullName evidence="1">Uncharacterized protein</fullName>
    </submittedName>
</protein>
<reference evidence="1" key="1">
    <citation type="submission" date="2016-11" db="UniProtKB">
        <authorList>
            <consortium name="WormBaseParasite"/>
        </authorList>
    </citation>
    <scope>IDENTIFICATION</scope>
    <source>
        <strain evidence="1">pt0022</strain>
    </source>
</reference>
<organism evidence="1">
    <name type="scientific">Wuchereria bancrofti</name>
    <dbReference type="NCBI Taxonomy" id="6293"/>
    <lineage>
        <taxon>Eukaryota</taxon>
        <taxon>Metazoa</taxon>
        <taxon>Ecdysozoa</taxon>
        <taxon>Nematoda</taxon>
        <taxon>Chromadorea</taxon>
        <taxon>Rhabditida</taxon>
        <taxon>Spirurina</taxon>
        <taxon>Spiruromorpha</taxon>
        <taxon>Filarioidea</taxon>
        <taxon>Onchocercidae</taxon>
        <taxon>Wuchereria</taxon>
    </lineage>
</organism>
<sequence>MPLQRAVADSNNGTTIITVDHYDNRIASSAPSTISLYNISLYDLSHERSAVAMTQNIRFIYKSKIIYVAYLVEDHL</sequence>
<dbReference type="AlphaFoldDB" id="A0A1I8EVW5"/>